<gene>
    <name evidence="2" type="ordered locus">Marpi_2129</name>
</gene>
<evidence type="ECO:0000313" key="3">
    <source>
        <dbReference type="Proteomes" id="UP000007161"/>
    </source>
</evidence>
<proteinExistence type="predicted"/>
<dbReference type="Proteomes" id="UP000007161">
    <property type="component" value="Plasmid pMARPI01"/>
</dbReference>
<dbReference type="HOGENOM" id="CLU_2844733_0_0_0"/>
<geneLocation type="plasmid" evidence="2 3">
    <name>pMARPI01</name>
</geneLocation>
<keyword evidence="2" id="KW-0614">Plasmid</keyword>
<evidence type="ECO:0000256" key="1">
    <source>
        <dbReference type="SAM" id="Phobius"/>
    </source>
</evidence>
<reference evidence="3" key="2">
    <citation type="submission" date="2012-01" db="EMBL/GenBank/DDBJ databases">
        <title>Complete sequence of plasmid of Marinitoga piezophila KA3.</title>
        <authorList>
            <person name="Lucas S."/>
            <person name="Han J."/>
            <person name="Lapidus A."/>
            <person name="Cheng J.-F."/>
            <person name="Goodwin L."/>
            <person name="Pitluck S."/>
            <person name="Peters L."/>
            <person name="Mikhailova N."/>
            <person name="Teshima H."/>
            <person name="Detter J.C."/>
            <person name="Han C."/>
            <person name="Tapia R."/>
            <person name="Land M."/>
            <person name="Hauser L."/>
            <person name="Kyrpides N."/>
            <person name="Ivanova N."/>
            <person name="Pagani I."/>
            <person name="Jebbar M."/>
            <person name="Vannier P."/>
            <person name="Oger P."/>
            <person name="Cario A."/>
            <person name="Bartlett D."/>
            <person name="Noll K.M."/>
            <person name="Woyke T."/>
        </authorList>
    </citation>
    <scope>NUCLEOTIDE SEQUENCE [LARGE SCALE GENOMIC DNA]</scope>
    <source>
        <strain evidence="3">DSM 14283 / JCM 11233 / KA3</strain>
        <plasmid evidence="3">pMARPI01</plasmid>
    </source>
</reference>
<evidence type="ECO:0000313" key="2">
    <source>
        <dbReference type="EMBL" id="AEX86502.1"/>
    </source>
</evidence>
<keyword evidence="1" id="KW-0472">Membrane</keyword>
<keyword evidence="1" id="KW-1133">Transmembrane helix</keyword>
<feature type="transmembrane region" description="Helical" evidence="1">
    <location>
        <begin position="32"/>
        <end position="52"/>
    </location>
</feature>
<dbReference type="KEGG" id="mpz:Marpi_2129"/>
<protein>
    <submittedName>
        <fullName evidence="2">Uncharacterized protein</fullName>
    </submittedName>
</protein>
<accession>H2J8F8</accession>
<name>H2J8F8_MARPK</name>
<dbReference type="AlphaFoldDB" id="H2J8F8"/>
<sequence>MPIKKKLEPIFQALKVLLVFLINKIYDHIFEIILLPVIIIIALFIFILKLIIISQVEKELKASIK</sequence>
<dbReference type="EMBL" id="CP003258">
    <property type="protein sequence ID" value="AEX86502.1"/>
    <property type="molecule type" value="Genomic_DNA"/>
</dbReference>
<keyword evidence="1" id="KW-0812">Transmembrane</keyword>
<reference evidence="2 3" key="1">
    <citation type="journal article" date="2012" name="J. Bacteriol.">
        <title>Complete Genome Sequence of the Thermophilic, Piezophilic, Heterotrophic Bacterium Marinitoga piezophila KA3.</title>
        <authorList>
            <person name="Lucas S."/>
            <person name="Han J."/>
            <person name="Lapidus A."/>
            <person name="Cheng J.F."/>
            <person name="Goodwin L.A."/>
            <person name="Pitluck S."/>
            <person name="Peters L."/>
            <person name="Mikhailova N."/>
            <person name="Teshima H."/>
            <person name="Detter J.C."/>
            <person name="Han C."/>
            <person name="Tapia R."/>
            <person name="Land M."/>
            <person name="Hauser L."/>
            <person name="Kyrpides N.C."/>
            <person name="Ivanova N."/>
            <person name="Pagani I."/>
            <person name="Vannier P."/>
            <person name="Oger P."/>
            <person name="Bartlett D.H."/>
            <person name="Noll K.M."/>
            <person name="Woyke T."/>
            <person name="Jebbar M."/>
        </authorList>
    </citation>
    <scope>NUCLEOTIDE SEQUENCE [LARGE SCALE GENOMIC DNA]</scope>
    <source>
        <strain evidence="3">DSM 14283 / JCM 11233 / KA3</strain>
        <plasmid evidence="2 3">pMARPI01</plasmid>
    </source>
</reference>
<keyword evidence="3" id="KW-1185">Reference proteome</keyword>
<organism evidence="2 3">
    <name type="scientific">Marinitoga piezophila (strain DSM 14283 / JCM 11233 / KA3)</name>
    <dbReference type="NCBI Taxonomy" id="443254"/>
    <lineage>
        <taxon>Bacteria</taxon>
        <taxon>Thermotogati</taxon>
        <taxon>Thermotogota</taxon>
        <taxon>Thermotogae</taxon>
        <taxon>Petrotogales</taxon>
        <taxon>Petrotogaceae</taxon>
        <taxon>Marinitoga</taxon>
    </lineage>
</organism>